<dbReference type="Pfam" id="PF03544">
    <property type="entry name" value="TonB_C"/>
    <property type="match status" value="1"/>
</dbReference>
<comment type="caution">
    <text evidence="13">The sequence shown here is derived from an EMBL/GenBank/DDBJ whole genome shotgun (WGS) entry which is preliminary data.</text>
</comment>
<protein>
    <submittedName>
        <fullName evidence="13">Protein TonB</fullName>
    </submittedName>
</protein>
<evidence type="ECO:0000313" key="14">
    <source>
        <dbReference type="Proteomes" id="UP000294862"/>
    </source>
</evidence>
<dbReference type="InterPro" id="IPR006260">
    <property type="entry name" value="TonB/TolA_C"/>
</dbReference>
<dbReference type="GO" id="GO:0055085">
    <property type="term" value="P:transmembrane transport"/>
    <property type="evidence" value="ECO:0007669"/>
    <property type="project" value="InterPro"/>
</dbReference>
<evidence type="ECO:0000256" key="4">
    <source>
        <dbReference type="ARBA" id="ARBA00022475"/>
    </source>
</evidence>
<evidence type="ECO:0000256" key="2">
    <source>
        <dbReference type="ARBA" id="ARBA00006555"/>
    </source>
</evidence>
<evidence type="ECO:0000256" key="1">
    <source>
        <dbReference type="ARBA" id="ARBA00004383"/>
    </source>
</evidence>
<dbReference type="NCBIfam" id="TIGR01352">
    <property type="entry name" value="tonB_Cterm"/>
    <property type="match status" value="1"/>
</dbReference>
<dbReference type="GO" id="GO:0098797">
    <property type="term" value="C:plasma membrane protein complex"/>
    <property type="evidence" value="ECO:0007669"/>
    <property type="project" value="TreeGrafter"/>
</dbReference>
<keyword evidence="8 11" id="KW-1133">Transmembrane helix</keyword>
<feature type="domain" description="TonB C-terminal" evidence="12">
    <location>
        <begin position="126"/>
        <end position="218"/>
    </location>
</feature>
<evidence type="ECO:0000313" key="13">
    <source>
        <dbReference type="EMBL" id="TCO37683.1"/>
    </source>
</evidence>
<dbReference type="InterPro" id="IPR051045">
    <property type="entry name" value="TonB-dependent_transducer"/>
</dbReference>
<organism evidence="13 14">
    <name type="scientific">Dokdonella fugitiva</name>
    <dbReference type="NCBI Taxonomy" id="328517"/>
    <lineage>
        <taxon>Bacteria</taxon>
        <taxon>Pseudomonadati</taxon>
        <taxon>Pseudomonadota</taxon>
        <taxon>Gammaproteobacteria</taxon>
        <taxon>Lysobacterales</taxon>
        <taxon>Rhodanobacteraceae</taxon>
        <taxon>Dokdonella</taxon>
    </lineage>
</organism>
<evidence type="ECO:0000256" key="11">
    <source>
        <dbReference type="SAM" id="Phobius"/>
    </source>
</evidence>
<evidence type="ECO:0000256" key="9">
    <source>
        <dbReference type="ARBA" id="ARBA00023136"/>
    </source>
</evidence>
<dbReference type="SUPFAM" id="SSF74653">
    <property type="entry name" value="TolA/TonB C-terminal domain"/>
    <property type="match status" value="1"/>
</dbReference>
<dbReference type="Gene3D" id="3.30.1150.10">
    <property type="match status" value="1"/>
</dbReference>
<gene>
    <name evidence="13" type="ORF">EV148_10935</name>
</gene>
<keyword evidence="4" id="KW-1003">Cell membrane</keyword>
<evidence type="ECO:0000256" key="3">
    <source>
        <dbReference type="ARBA" id="ARBA00022448"/>
    </source>
</evidence>
<proteinExistence type="inferred from homology"/>
<keyword evidence="9 11" id="KW-0472">Membrane</keyword>
<evidence type="ECO:0000256" key="5">
    <source>
        <dbReference type="ARBA" id="ARBA00022519"/>
    </source>
</evidence>
<comment type="similarity">
    <text evidence="2">Belongs to the TonB family.</text>
</comment>
<dbReference type="EMBL" id="SLWQ01000009">
    <property type="protein sequence ID" value="TCO37683.1"/>
    <property type="molecule type" value="Genomic_DNA"/>
</dbReference>
<evidence type="ECO:0000256" key="7">
    <source>
        <dbReference type="ARBA" id="ARBA00022927"/>
    </source>
</evidence>
<dbReference type="InterPro" id="IPR037682">
    <property type="entry name" value="TonB_C"/>
</dbReference>
<keyword evidence="3" id="KW-0813">Transport</keyword>
<feature type="region of interest" description="Disordered" evidence="10">
    <location>
        <begin position="55"/>
        <end position="104"/>
    </location>
</feature>
<dbReference type="PANTHER" id="PTHR33446">
    <property type="entry name" value="PROTEIN TONB-RELATED"/>
    <property type="match status" value="1"/>
</dbReference>
<reference evidence="13 14" key="1">
    <citation type="journal article" date="2015" name="Stand. Genomic Sci.">
        <title>Genomic Encyclopedia of Bacterial and Archaeal Type Strains, Phase III: the genomes of soil and plant-associated and newly described type strains.</title>
        <authorList>
            <person name="Whitman W.B."/>
            <person name="Woyke T."/>
            <person name="Klenk H.P."/>
            <person name="Zhou Y."/>
            <person name="Lilburn T.G."/>
            <person name="Beck B.J."/>
            <person name="De Vos P."/>
            <person name="Vandamme P."/>
            <person name="Eisen J.A."/>
            <person name="Garrity G."/>
            <person name="Hugenholtz P."/>
            <person name="Kyrpides N.C."/>
        </authorList>
    </citation>
    <scope>NUCLEOTIDE SEQUENCE [LARGE SCALE GENOMIC DNA]</scope>
    <source>
        <strain evidence="13 14">A3</strain>
    </source>
</reference>
<evidence type="ECO:0000256" key="8">
    <source>
        <dbReference type="ARBA" id="ARBA00022989"/>
    </source>
</evidence>
<accession>A0A4R2I0Y7</accession>
<sequence>MATRAAVHHPHLDWQRIAALGTSFLMHAVAALALAVPLAMQVERIEPRRVEASLIEQPPPLPPPPPERQPPPRVPVHRAAPPPPAPVTPTRSVIEAPPAPAPVDVVPEHPATPAATSGVAAASAVGESRRLAYDGALKLRYPATALRSRQQGEVLLNVLVDADGKVQRVEIARSSGHADLDTAAREAVQRAHFRPVLRDGQAVPAWGVVPIGFRLDRG</sequence>
<name>A0A4R2I0Y7_9GAMM</name>
<feature type="compositionally biased region" description="Pro residues" evidence="10">
    <location>
        <begin position="57"/>
        <end position="87"/>
    </location>
</feature>
<dbReference type="Proteomes" id="UP000294862">
    <property type="component" value="Unassembled WGS sequence"/>
</dbReference>
<dbReference type="RefSeq" id="WP_131999653.1">
    <property type="nucleotide sequence ID" value="NZ_SLWQ01000009.1"/>
</dbReference>
<keyword evidence="6 11" id="KW-0812">Transmembrane</keyword>
<keyword evidence="14" id="KW-1185">Reference proteome</keyword>
<dbReference type="GO" id="GO:0031992">
    <property type="term" value="F:energy transducer activity"/>
    <property type="evidence" value="ECO:0007669"/>
    <property type="project" value="TreeGrafter"/>
</dbReference>
<dbReference type="PANTHER" id="PTHR33446:SF2">
    <property type="entry name" value="PROTEIN TONB"/>
    <property type="match status" value="1"/>
</dbReference>
<keyword evidence="5" id="KW-0997">Cell inner membrane</keyword>
<keyword evidence="7" id="KW-0653">Protein transport</keyword>
<feature type="transmembrane region" description="Helical" evidence="11">
    <location>
        <begin position="17"/>
        <end position="39"/>
    </location>
</feature>
<evidence type="ECO:0000256" key="10">
    <source>
        <dbReference type="SAM" id="MobiDB-lite"/>
    </source>
</evidence>
<dbReference type="GO" id="GO:0015031">
    <property type="term" value="P:protein transport"/>
    <property type="evidence" value="ECO:0007669"/>
    <property type="project" value="UniProtKB-KW"/>
</dbReference>
<evidence type="ECO:0000259" key="12">
    <source>
        <dbReference type="PROSITE" id="PS52015"/>
    </source>
</evidence>
<dbReference type="OrthoDB" id="9792439at2"/>
<comment type="subcellular location">
    <subcellularLocation>
        <location evidence="1">Cell inner membrane</location>
        <topology evidence="1">Single-pass membrane protein</topology>
        <orientation evidence="1">Periplasmic side</orientation>
    </subcellularLocation>
</comment>
<dbReference type="AlphaFoldDB" id="A0A4R2I0Y7"/>
<dbReference type="PROSITE" id="PS52015">
    <property type="entry name" value="TONB_CTD"/>
    <property type="match status" value="1"/>
</dbReference>
<evidence type="ECO:0000256" key="6">
    <source>
        <dbReference type="ARBA" id="ARBA00022692"/>
    </source>
</evidence>